<evidence type="ECO:0000313" key="3">
    <source>
        <dbReference type="EMBL" id="KAK6186796.1"/>
    </source>
</evidence>
<organism evidence="3 4">
    <name type="scientific">Patella caerulea</name>
    <name type="common">Rayed Mediterranean limpet</name>
    <dbReference type="NCBI Taxonomy" id="87958"/>
    <lineage>
        <taxon>Eukaryota</taxon>
        <taxon>Metazoa</taxon>
        <taxon>Spiralia</taxon>
        <taxon>Lophotrochozoa</taxon>
        <taxon>Mollusca</taxon>
        <taxon>Gastropoda</taxon>
        <taxon>Patellogastropoda</taxon>
        <taxon>Patelloidea</taxon>
        <taxon>Patellidae</taxon>
        <taxon>Patella</taxon>
    </lineage>
</organism>
<dbReference type="Gene3D" id="3.40.50.10140">
    <property type="entry name" value="Toll/interleukin-1 receptor homology (TIR) domain"/>
    <property type="match status" value="1"/>
</dbReference>
<dbReference type="EMBL" id="JAZGQO010000005">
    <property type="protein sequence ID" value="KAK6186796.1"/>
    <property type="molecule type" value="Genomic_DNA"/>
</dbReference>
<feature type="region of interest" description="Disordered" evidence="1">
    <location>
        <begin position="1"/>
        <end position="82"/>
    </location>
</feature>
<dbReference type="PANTHER" id="PTHR46270:SF2">
    <property type="entry name" value="TIR DOMAIN-CONTAINING PROTEIN"/>
    <property type="match status" value="1"/>
</dbReference>
<dbReference type="PANTHER" id="PTHR46270">
    <property type="entry name" value="ARMADILLO-TYPE FOLD-RELATED"/>
    <property type="match status" value="1"/>
</dbReference>
<dbReference type="SUPFAM" id="SSF52200">
    <property type="entry name" value="Toll/Interleukin receptor TIR domain"/>
    <property type="match status" value="1"/>
</dbReference>
<dbReference type="Pfam" id="PF00514">
    <property type="entry name" value="Arm"/>
    <property type="match status" value="1"/>
</dbReference>
<evidence type="ECO:0000313" key="4">
    <source>
        <dbReference type="Proteomes" id="UP001347796"/>
    </source>
</evidence>
<dbReference type="Proteomes" id="UP001347796">
    <property type="component" value="Unassembled WGS sequence"/>
</dbReference>
<dbReference type="InterPro" id="IPR011989">
    <property type="entry name" value="ARM-like"/>
</dbReference>
<comment type="caution">
    <text evidence="3">The sequence shown here is derived from an EMBL/GenBank/DDBJ whole genome shotgun (WGS) entry which is preliminary data.</text>
</comment>
<dbReference type="InterPro" id="IPR000157">
    <property type="entry name" value="TIR_dom"/>
</dbReference>
<evidence type="ECO:0000259" key="2">
    <source>
        <dbReference type="PROSITE" id="PS50104"/>
    </source>
</evidence>
<dbReference type="Gene3D" id="1.25.10.10">
    <property type="entry name" value="Leucine-rich Repeat Variant"/>
    <property type="match status" value="1"/>
</dbReference>
<proteinExistence type="predicted"/>
<accession>A0AAN8JZL9</accession>
<dbReference type="SMART" id="SM00185">
    <property type="entry name" value="ARM"/>
    <property type="match status" value="1"/>
</dbReference>
<keyword evidence="4" id="KW-1185">Reference proteome</keyword>
<dbReference type="Pfam" id="PF13676">
    <property type="entry name" value="TIR_2"/>
    <property type="match status" value="1"/>
</dbReference>
<protein>
    <recommendedName>
        <fullName evidence="2">TIR domain-containing protein</fullName>
    </recommendedName>
</protein>
<evidence type="ECO:0000256" key="1">
    <source>
        <dbReference type="SAM" id="MobiDB-lite"/>
    </source>
</evidence>
<dbReference type="InterPro" id="IPR016024">
    <property type="entry name" value="ARM-type_fold"/>
</dbReference>
<gene>
    <name evidence="3" type="ORF">SNE40_006068</name>
</gene>
<name>A0AAN8JZL9_PATCE</name>
<feature type="domain" description="TIR" evidence="2">
    <location>
        <begin position="469"/>
        <end position="600"/>
    </location>
</feature>
<feature type="compositionally biased region" description="Polar residues" evidence="1">
    <location>
        <begin position="34"/>
        <end position="51"/>
    </location>
</feature>
<sequence length="716" mass="80687">MGSSASQRRLAFKDPSGHPRIRHMNGKTSVGERGNNNPTTISEIDSKTAINNAVDATIRGQNQKASVQKTESTRDMGDQDQDRKVDIVDQNSNDAQNEIHEERHKRTFNAYKSEINKLLSSLEKDGKNEKIVMSIIEKTNEIYISADANFTHGWMTKHRTAVCDYIHCHGQIIPVVCEAIISGKDVPDLSCILYAGSLTMVCLSDHSRDCTIDICAAPGFNEFLYEFIDKNKENIPSVSSLSRNSVITRILMVIHNVSMTHVNIPLLQQLNIVKVLKNYLSFDNDTIKLVSLLGIADLMTDDEAHYIATNISVITSLLKLFEQTINSEGHRGADGKGVIWSSLELVKGIGRLARNDDNKKLLVDQGCLPSLIKLAKSTDLEEKKESLKALWVLAFNEDNQDIIIDEPGLIQYIDHENRSVETEVKATCSGILWTLRHKLLQSTEYEAIGERLSAIEKAHEEKSENDEEDKGHVMISYQWANQDVLIKVRDELRRHGYKVWMDIDDMEGSTLQAMAEAIEQAEVVLICMSRKYKDSPNCRAEGEYAHQRRKKIIPLILERNYQPDGWLGLILGAKLFYDFSGKYSFRSRIGGLLKDVKIKVNGQLDSAPGAPTLTNGLNKHDATLAQVHHGVAYSTRRSLSSNTIVKSWTNHQIKQWLSTHKLSGSRIEELTGLELIFLRKLQHMAPDLYFRKLENDLNLKSLIDLAKFDAAIDELP</sequence>
<dbReference type="GO" id="GO:0007165">
    <property type="term" value="P:signal transduction"/>
    <property type="evidence" value="ECO:0007669"/>
    <property type="project" value="InterPro"/>
</dbReference>
<dbReference type="InterPro" id="IPR035897">
    <property type="entry name" value="Toll_tir_struct_dom_sf"/>
</dbReference>
<reference evidence="3 4" key="1">
    <citation type="submission" date="2024-01" db="EMBL/GenBank/DDBJ databases">
        <title>The genome of the rayed Mediterranean limpet Patella caerulea (Linnaeus, 1758).</title>
        <authorList>
            <person name="Anh-Thu Weber A."/>
            <person name="Halstead-Nussloch G."/>
        </authorList>
    </citation>
    <scope>NUCLEOTIDE SEQUENCE [LARGE SCALE GENOMIC DNA]</scope>
    <source>
        <strain evidence="3">AATW-2023a</strain>
        <tissue evidence="3">Whole specimen</tissue>
    </source>
</reference>
<dbReference type="PROSITE" id="PS50104">
    <property type="entry name" value="TIR"/>
    <property type="match status" value="1"/>
</dbReference>
<dbReference type="SUPFAM" id="SSF48371">
    <property type="entry name" value="ARM repeat"/>
    <property type="match status" value="1"/>
</dbReference>
<feature type="compositionally biased region" description="Polar residues" evidence="1">
    <location>
        <begin position="59"/>
        <end position="70"/>
    </location>
</feature>
<feature type="compositionally biased region" description="Basic and acidic residues" evidence="1">
    <location>
        <begin position="71"/>
        <end position="82"/>
    </location>
</feature>
<dbReference type="AlphaFoldDB" id="A0AAN8JZL9"/>
<dbReference type="InterPro" id="IPR000225">
    <property type="entry name" value="Armadillo"/>
</dbReference>